<accession>A0A291GJE0</accession>
<feature type="domain" description="Polysaccharide biosynthesis protein CapD-like" evidence="4">
    <location>
        <begin position="369"/>
        <end position="643"/>
    </location>
</feature>
<dbReference type="AlphaFoldDB" id="A0A291GJE0"/>
<keyword evidence="6" id="KW-1185">Reference proteome</keyword>
<sequence>MSIFTLRDDARPARRTGESKRASAARRWGVRPRLIRRDPAELHVAPEQVADKPAETVEAGPAVPVPRAAPRPRARRARRELQPAALPFALVDAMVWFLGLWIASGLRLETPAISAGIGIDGRATPFFGLLICAGVAVLAYTLLARTLHLHQGRHLVGSFDELMPLAVTVGAVSAVVTLLNLAAPVRMVPLTAPLIAAPVVLVLAGMVRYLVRRAVLRATRHLRADTTGRALIVGAGEVGRNLTDSMRRDTSSPWEPVAFLDDDPRKRHLRHAGAAVLGTTKELTRVATSSRADVLVIATPYISAMTIGKLTAEATAIGLPVKIVPPLGEMLGGVRHADLREIQPQDLLGRRPVETDLSTISGMLAGKTVLVTGAGGSIGSELCRQISTFGPSELVMLDRDESALHALLLSMDGTADLEKDNMELADIRDAERLDAVFARHLPDVVFHAAALKHVNMLEKSPDEAYKTNVLGTHNVLEAAERHGVERFVNVSTDKAADPTNVLGLSKRVAEGLTAQKALTAAHGSWVSVRFGNVLGTRGSVLHTFIAQIERGGPVTVTDPEVTRFFMTVSEAVQLVLQAAVVGDSGKALVLDMGEPVRIEHLARQLIEASGRDVDIVYSGLRPGEKMHEVLFSAVDASQPTAHALVTGVPVAPVDMRDIPTSRSMHDAAQFMGVMSGVCSSMSAPMAVGF</sequence>
<dbReference type="PANTHER" id="PTHR43318:SF1">
    <property type="entry name" value="POLYSACCHARIDE BIOSYNTHESIS PROTEIN EPSC-RELATED"/>
    <property type="match status" value="1"/>
</dbReference>
<dbReference type="Proteomes" id="UP000218165">
    <property type="component" value="Chromosome"/>
</dbReference>
<name>A0A291GJE0_9MICO</name>
<evidence type="ECO:0000313" key="5">
    <source>
        <dbReference type="EMBL" id="ATG50317.1"/>
    </source>
</evidence>
<comment type="similarity">
    <text evidence="1">Belongs to the polysaccharide synthase family.</text>
</comment>
<dbReference type="InterPro" id="IPR036291">
    <property type="entry name" value="NAD(P)-bd_dom_sf"/>
</dbReference>
<dbReference type="PANTHER" id="PTHR43318">
    <property type="entry name" value="UDP-N-ACETYLGLUCOSAMINE 4,6-DEHYDRATASE"/>
    <property type="match status" value="1"/>
</dbReference>
<keyword evidence="3" id="KW-1133">Transmembrane helix</keyword>
<feature type="compositionally biased region" description="Basic and acidic residues" evidence="2">
    <location>
        <begin position="1"/>
        <end position="21"/>
    </location>
</feature>
<proteinExistence type="inferred from homology"/>
<feature type="transmembrane region" description="Helical" evidence="3">
    <location>
        <begin position="123"/>
        <end position="143"/>
    </location>
</feature>
<dbReference type="EMBL" id="CP023563">
    <property type="protein sequence ID" value="ATG50317.1"/>
    <property type="molecule type" value="Genomic_DNA"/>
</dbReference>
<reference evidence="6" key="1">
    <citation type="submission" date="2017-09" db="EMBL/GenBank/DDBJ databases">
        <title>Brachybacterium sp. VM2412.</title>
        <authorList>
            <person name="Tak E.J."/>
            <person name="Bae J.-W."/>
        </authorList>
    </citation>
    <scope>NUCLEOTIDE SEQUENCE [LARGE SCALE GENOMIC DNA]</scope>
    <source>
        <strain evidence="6">VM2412</strain>
    </source>
</reference>
<organism evidence="5 6">
    <name type="scientific">Brachybacterium vulturis</name>
    <dbReference type="NCBI Taxonomy" id="2017484"/>
    <lineage>
        <taxon>Bacteria</taxon>
        <taxon>Bacillati</taxon>
        <taxon>Actinomycetota</taxon>
        <taxon>Actinomycetes</taxon>
        <taxon>Micrococcales</taxon>
        <taxon>Dermabacteraceae</taxon>
        <taxon>Brachybacterium</taxon>
    </lineage>
</organism>
<dbReference type="Pfam" id="PF02719">
    <property type="entry name" value="Polysacc_synt_2"/>
    <property type="match status" value="1"/>
</dbReference>
<feature type="region of interest" description="Disordered" evidence="2">
    <location>
        <begin position="1"/>
        <end position="27"/>
    </location>
</feature>
<dbReference type="CDD" id="cd05237">
    <property type="entry name" value="UDP_invert_4-6DH_SDR_e"/>
    <property type="match status" value="1"/>
</dbReference>
<dbReference type="KEGG" id="brz:CFK38_01350"/>
<keyword evidence="3" id="KW-0472">Membrane</keyword>
<dbReference type="RefSeq" id="WP_096801457.1">
    <property type="nucleotide sequence ID" value="NZ_CP023563.1"/>
</dbReference>
<feature type="region of interest" description="Disordered" evidence="2">
    <location>
        <begin position="45"/>
        <end position="73"/>
    </location>
</feature>
<feature type="transmembrane region" description="Helical" evidence="3">
    <location>
        <begin position="84"/>
        <end position="103"/>
    </location>
</feature>
<evidence type="ECO:0000256" key="3">
    <source>
        <dbReference type="SAM" id="Phobius"/>
    </source>
</evidence>
<keyword evidence="3" id="KW-0812">Transmembrane</keyword>
<feature type="transmembrane region" description="Helical" evidence="3">
    <location>
        <begin position="164"/>
        <end position="184"/>
    </location>
</feature>
<dbReference type="Pfam" id="PF13727">
    <property type="entry name" value="CoA_binding_3"/>
    <property type="match status" value="1"/>
</dbReference>
<protein>
    <submittedName>
        <fullName evidence="5">Polysaccharide biosynthesis protein</fullName>
    </submittedName>
</protein>
<gene>
    <name evidence="5" type="ORF">CFK38_01350</name>
</gene>
<evidence type="ECO:0000259" key="4">
    <source>
        <dbReference type="Pfam" id="PF02719"/>
    </source>
</evidence>
<dbReference type="OrthoDB" id="9803111at2"/>
<evidence type="ECO:0000256" key="1">
    <source>
        <dbReference type="ARBA" id="ARBA00007430"/>
    </source>
</evidence>
<dbReference type="InterPro" id="IPR051203">
    <property type="entry name" value="Polysaccharide_Synthase-Rel"/>
</dbReference>
<dbReference type="InterPro" id="IPR003869">
    <property type="entry name" value="Polysac_CapD-like"/>
</dbReference>
<evidence type="ECO:0000313" key="6">
    <source>
        <dbReference type="Proteomes" id="UP000218165"/>
    </source>
</evidence>
<dbReference type="SUPFAM" id="SSF51735">
    <property type="entry name" value="NAD(P)-binding Rossmann-fold domains"/>
    <property type="match status" value="2"/>
</dbReference>
<dbReference type="Gene3D" id="3.40.50.720">
    <property type="entry name" value="NAD(P)-binding Rossmann-like Domain"/>
    <property type="match status" value="2"/>
</dbReference>
<evidence type="ECO:0000256" key="2">
    <source>
        <dbReference type="SAM" id="MobiDB-lite"/>
    </source>
</evidence>
<feature type="transmembrane region" description="Helical" evidence="3">
    <location>
        <begin position="190"/>
        <end position="211"/>
    </location>
</feature>